<keyword evidence="4" id="KW-1185">Reference proteome</keyword>
<sequence length="453" mass="46322">MSASPILVAGIALASTAVLVGAAPPPARPQQEAVTTATPAPTARTLTVDQLRLLAALYPMQLTDVTFDDIAAAFNGEYGPWVLEDDAYYPTEEPSAPSGLTGLGYFLSDAALLSLVDTNLPLISDAADFAYSNITSYYFEVGGAAALHVALAEATGGPDTAFGQLLQQIFNPSAAQAITSLAALGALNPVPLSDVTFDDIAAAFNGEYGPWVLEDDVYYPTEEPSAPAGLTGLGYFLSDAALLALADTNLPVISDAANFAFDNVTSYYFEVGGAAALHVALAEATGGPDTPFGQLLQRIFNPDAAGVTPGPAIGARSLGFPKAVQSGSPTELPKAQPKLVNVASLEGVDKDAPVGAEVPGPENEGSKAETLDSIADAPEPGPVKKRPKLNVTKANPLAQLRNEVKSNVNDSVKAVGKAVQKLTGNGAAEEAKPTDAKPADAGTSADKKGDGNS</sequence>
<organism evidence="3 4">
    <name type="scientific">Mycolicibacterium septicum</name>
    <dbReference type="NCBI Taxonomy" id="98668"/>
    <lineage>
        <taxon>Bacteria</taxon>
        <taxon>Bacillati</taxon>
        <taxon>Actinomycetota</taxon>
        <taxon>Actinomycetes</taxon>
        <taxon>Mycobacteriales</taxon>
        <taxon>Mycobacteriaceae</taxon>
        <taxon>Mycolicibacterium</taxon>
    </lineage>
</organism>
<gene>
    <name evidence="3" type="ORF">ACK4CP_06300</name>
</gene>
<feature type="signal peptide" evidence="2">
    <location>
        <begin position="1"/>
        <end position="22"/>
    </location>
</feature>
<evidence type="ECO:0000256" key="2">
    <source>
        <dbReference type="SAM" id="SignalP"/>
    </source>
</evidence>
<feature type="chain" id="PRO_5046245777" description="PE-PPE domain-containing protein" evidence="2">
    <location>
        <begin position="23"/>
        <end position="453"/>
    </location>
</feature>
<name>A0ABW9LPR5_9MYCO</name>
<evidence type="ECO:0000313" key="3">
    <source>
        <dbReference type="EMBL" id="MFN6549991.1"/>
    </source>
</evidence>
<dbReference type="Proteomes" id="UP001635817">
    <property type="component" value="Unassembled WGS sequence"/>
</dbReference>
<protein>
    <recommendedName>
        <fullName evidence="5">PE-PPE domain-containing protein</fullName>
    </recommendedName>
</protein>
<reference evidence="3 4" key="1">
    <citation type="submission" date="2024-12" db="EMBL/GenBank/DDBJ databases">
        <title>The coexistence of Mycolicibacterium septicum and Mycolicibacterium nivoides in clinical samples.</title>
        <authorList>
            <person name="Wang C."/>
            <person name="Feng Y."/>
            <person name="Zong Z."/>
        </authorList>
    </citation>
    <scope>NUCLEOTIDE SEQUENCE [LARGE SCALE GENOMIC DNA]</scope>
    <source>
        <strain evidence="3 4">120310</strain>
    </source>
</reference>
<feature type="region of interest" description="Disordered" evidence="1">
    <location>
        <begin position="351"/>
        <end position="453"/>
    </location>
</feature>
<dbReference type="EMBL" id="JBKBDE010000001">
    <property type="protein sequence ID" value="MFN6549991.1"/>
    <property type="molecule type" value="Genomic_DNA"/>
</dbReference>
<evidence type="ECO:0000313" key="4">
    <source>
        <dbReference type="Proteomes" id="UP001635817"/>
    </source>
</evidence>
<proteinExistence type="predicted"/>
<accession>A0ABW9LPR5</accession>
<dbReference type="RefSeq" id="WP_409548834.1">
    <property type="nucleotide sequence ID" value="NZ_JBKBDE010000001.1"/>
</dbReference>
<keyword evidence="2" id="KW-0732">Signal</keyword>
<feature type="compositionally biased region" description="Basic and acidic residues" evidence="1">
    <location>
        <begin position="429"/>
        <end position="438"/>
    </location>
</feature>
<evidence type="ECO:0008006" key="5">
    <source>
        <dbReference type="Google" id="ProtNLM"/>
    </source>
</evidence>
<evidence type="ECO:0000256" key="1">
    <source>
        <dbReference type="SAM" id="MobiDB-lite"/>
    </source>
</evidence>
<comment type="caution">
    <text evidence="3">The sequence shown here is derived from an EMBL/GenBank/DDBJ whole genome shotgun (WGS) entry which is preliminary data.</text>
</comment>